<accession>A0AAV1SSC7</accession>
<organism evidence="2 3">
    <name type="scientific">Dovyalis caffra</name>
    <dbReference type="NCBI Taxonomy" id="77055"/>
    <lineage>
        <taxon>Eukaryota</taxon>
        <taxon>Viridiplantae</taxon>
        <taxon>Streptophyta</taxon>
        <taxon>Embryophyta</taxon>
        <taxon>Tracheophyta</taxon>
        <taxon>Spermatophyta</taxon>
        <taxon>Magnoliopsida</taxon>
        <taxon>eudicotyledons</taxon>
        <taxon>Gunneridae</taxon>
        <taxon>Pentapetalae</taxon>
        <taxon>rosids</taxon>
        <taxon>fabids</taxon>
        <taxon>Malpighiales</taxon>
        <taxon>Salicaceae</taxon>
        <taxon>Flacourtieae</taxon>
        <taxon>Dovyalis</taxon>
    </lineage>
</organism>
<gene>
    <name evidence="2" type="ORF">DCAF_LOCUS26909</name>
</gene>
<feature type="compositionally biased region" description="Polar residues" evidence="1">
    <location>
        <begin position="16"/>
        <end position="29"/>
    </location>
</feature>
<evidence type="ECO:0000313" key="3">
    <source>
        <dbReference type="Proteomes" id="UP001314170"/>
    </source>
</evidence>
<name>A0AAV1SSC7_9ROSI</name>
<feature type="region of interest" description="Disordered" evidence="1">
    <location>
        <begin position="13"/>
        <end position="39"/>
    </location>
</feature>
<dbReference type="EMBL" id="CAWUPB010001197">
    <property type="protein sequence ID" value="CAK7356636.1"/>
    <property type="molecule type" value="Genomic_DNA"/>
</dbReference>
<evidence type="ECO:0000313" key="2">
    <source>
        <dbReference type="EMBL" id="CAK7356636.1"/>
    </source>
</evidence>
<keyword evidence="3" id="KW-1185">Reference proteome</keyword>
<comment type="caution">
    <text evidence="2">The sequence shown here is derived from an EMBL/GenBank/DDBJ whole genome shotgun (WGS) entry which is preliminary data.</text>
</comment>
<dbReference type="PANTHER" id="PTHR46225">
    <property type="entry name" value="C3H4 TYPE ZINC FINGER PROTEIN"/>
    <property type="match status" value="1"/>
</dbReference>
<sequence length="222" mass="24346">MNSHNDREHIIDITRNDNASLGSSHNRQPSEVGGDGYGHRRRSPLNSGLWISVESLVTAGQIIASIAVLSISTNENPQALLKAILMNLTSYTATSDGQSSDEENFHSIEAANRNSQISGSLSARKTWAPTRSIQVGTKLYGKQFYTEEGSNTSKLGMSMNMTTQEQVKVGSWALGCRDRKGAHDIKMRKGKVQHALEISSTRKRSMLIRCKTSTLKKLQSAP</sequence>
<evidence type="ECO:0000256" key="1">
    <source>
        <dbReference type="SAM" id="MobiDB-lite"/>
    </source>
</evidence>
<dbReference type="PANTHER" id="PTHR46225:SF19">
    <property type="entry name" value="RING-TYPE DOMAIN-CONTAINING PROTEIN"/>
    <property type="match status" value="1"/>
</dbReference>
<protein>
    <submittedName>
        <fullName evidence="2">Uncharacterized protein</fullName>
    </submittedName>
</protein>
<dbReference type="Proteomes" id="UP001314170">
    <property type="component" value="Unassembled WGS sequence"/>
</dbReference>
<dbReference type="AlphaFoldDB" id="A0AAV1SSC7"/>
<reference evidence="2 3" key="1">
    <citation type="submission" date="2024-01" db="EMBL/GenBank/DDBJ databases">
        <authorList>
            <person name="Waweru B."/>
        </authorList>
    </citation>
    <scope>NUCLEOTIDE SEQUENCE [LARGE SCALE GENOMIC DNA]</scope>
</reference>
<proteinExistence type="predicted"/>